<comment type="caution">
    <text evidence="2">The sequence shown here is derived from an EMBL/GenBank/DDBJ whole genome shotgun (WGS) entry which is preliminary data.</text>
</comment>
<keyword evidence="3" id="KW-1185">Reference proteome</keyword>
<name>A0ABU0JFR8_9HYPH</name>
<proteinExistence type="predicted"/>
<dbReference type="RefSeq" id="WP_307279272.1">
    <property type="nucleotide sequence ID" value="NZ_JAUSVX010000012.1"/>
</dbReference>
<evidence type="ECO:0000313" key="3">
    <source>
        <dbReference type="Proteomes" id="UP001242480"/>
    </source>
</evidence>
<protein>
    <submittedName>
        <fullName evidence="2">Uncharacterized protein</fullName>
    </submittedName>
</protein>
<reference evidence="2 3" key="1">
    <citation type="submission" date="2023-07" db="EMBL/GenBank/DDBJ databases">
        <title>Genomic Encyclopedia of Type Strains, Phase IV (KMG-IV): sequencing the most valuable type-strain genomes for metagenomic binning, comparative biology and taxonomic classification.</title>
        <authorList>
            <person name="Goeker M."/>
        </authorList>
    </citation>
    <scope>NUCLEOTIDE SEQUENCE [LARGE SCALE GENOMIC DNA]</scope>
    <source>
        <strain evidence="2 3">DSM 19619</strain>
    </source>
</reference>
<evidence type="ECO:0000256" key="1">
    <source>
        <dbReference type="SAM" id="MobiDB-lite"/>
    </source>
</evidence>
<evidence type="ECO:0000313" key="2">
    <source>
        <dbReference type="EMBL" id="MDQ0472440.1"/>
    </source>
</evidence>
<dbReference type="Proteomes" id="UP001242480">
    <property type="component" value="Unassembled WGS sequence"/>
</dbReference>
<feature type="compositionally biased region" description="Polar residues" evidence="1">
    <location>
        <begin position="60"/>
        <end position="76"/>
    </location>
</feature>
<feature type="region of interest" description="Disordered" evidence="1">
    <location>
        <begin position="1"/>
        <end position="76"/>
    </location>
</feature>
<gene>
    <name evidence="2" type="ORF">QO011_005469</name>
</gene>
<feature type="compositionally biased region" description="Basic and acidic residues" evidence="1">
    <location>
        <begin position="7"/>
        <end position="19"/>
    </location>
</feature>
<dbReference type="EMBL" id="JAUSVX010000012">
    <property type="protein sequence ID" value="MDQ0472440.1"/>
    <property type="molecule type" value="Genomic_DNA"/>
</dbReference>
<accession>A0ABU0JFR8</accession>
<organism evidence="2 3">
    <name type="scientific">Labrys wisconsinensis</name>
    <dbReference type="NCBI Taxonomy" id="425677"/>
    <lineage>
        <taxon>Bacteria</taxon>
        <taxon>Pseudomonadati</taxon>
        <taxon>Pseudomonadota</taxon>
        <taxon>Alphaproteobacteria</taxon>
        <taxon>Hyphomicrobiales</taxon>
        <taxon>Xanthobacteraceae</taxon>
        <taxon>Labrys</taxon>
    </lineage>
</organism>
<sequence>MQKSRKQKDPAEVKDEHALTETALDGVSGGQQVYKNEFPGGVNQMTGLRPFEPSFGPKGSISQGEVNENQTDDNLP</sequence>